<organism evidence="1 2">
    <name type="scientific">Lutimaribacter degradans</name>
    <dbReference type="NCBI Taxonomy" id="2945989"/>
    <lineage>
        <taxon>Bacteria</taxon>
        <taxon>Pseudomonadati</taxon>
        <taxon>Pseudomonadota</taxon>
        <taxon>Alphaproteobacteria</taxon>
        <taxon>Rhodobacterales</taxon>
        <taxon>Roseobacteraceae</taxon>
        <taxon>Lutimaribacter</taxon>
    </lineage>
</organism>
<accession>A0ACC5ZUW6</accession>
<sequence>MSRIKVEVVSRNAPRPRKRRPDPEKRAAVLQGRRTTGARIYAALRWLIKPRVLTWGASALVFVSVAYGTPHLLVTYRCIDGGRCFECRYFGVQGMREQLGPNWDCPVVTMLPVNWAPLIARVMGG</sequence>
<reference evidence="1" key="1">
    <citation type="submission" date="2022-06" db="EMBL/GenBank/DDBJ databases">
        <title>Lutimaribacter sp. EGI FJ00013, a novel bacterium isolated from a salt lake sediment enrichment.</title>
        <authorList>
            <person name="Gao L."/>
            <person name="Fang B.-Z."/>
            <person name="Li W.-J."/>
        </authorList>
    </citation>
    <scope>NUCLEOTIDE SEQUENCE</scope>
    <source>
        <strain evidence="1">EGI FJ00013</strain>
    </source>
</reference>
<name>A0ACC5ZUW6_9RHOB</name>
<dbReference type="Proteomes" id="UP001203036">
    <property type="component" value="Unassembled WGS sequence"/>
</dbReference>
<proteinExistence type="predicted"/>
<comment type="caution">
    <text evidence="1">The sequence shown here is derived from an EMBL/GenBank/DDBJ whole genome shotgun (WGS) entry which is preliminary data.</text>
</comment>
<gene>
    <name evidence="1" type="ORF">M8744_06320</name>
</gene>
<dbReference type="EMBL" id="JAMQGO010000003">
    <property type="protein sequence ID" value="MCM2561753.1"/>
    <property type="molecule type" value="Genomic_DNA"/>
</dbReference>
<protein>
    <submittedName>
        <fullName evidence="1">Uncharacterized protein</fullName>
    </submittedName>
</protein>
<keyword evidence="2" id="KW-1185">Reference proteome</keyword>
<evidence type="ECO:0000313" key="1">
    <source>
        <dbReference type="EMBL" id="MCM2561753.1"/>
    </source>
</evidence>
<evidence type="ECO:0000313" key="2">
    <source>
        <dbReference type="Proteomes" id="UP001203036"/>
    </source>
</evidence>